<dbReference type="NCBIfam" id="NF008752">
    <property type="entry name" value="PRK11784.1-4"/>
    <property type="match status" value="1"/>
</dbReference>
<evidence type="ECO:0000313" key="3">
    <source>
        <dbReference type="EMBL" id="RVU47112.1"/>
    </source>
</evidence>
<dbReference type="InterPro" id="IPR058840">
    <property type="entry name" value="AAA_SelU"/>
</dbReference>
<sequence length="364" mass="40087">MSLRRITAADAIAQLGQFDAVIDARSESEHAEDRLPGAVNWPVLNDAQRADIGTQYKQVSPFDARKRGAVMAARNIAQHIETHAAELPRSWRPLVYCWRGGQRSGSLSLVLGEIGFQVQVLEGGYREFRRAVLAELEVLPARLQFVVLCGRTGSAKSRLLQALATEGAQVLDLEAIACHRGSVLGPEPGRPQPSQKAFETQVWQALRALDPARPVFVEGESRTIGRLRLPEALTEAVRAARCLQVQMPLAARVQFLLQDYAHFVRDTDSFCQRLAALRELRGAAVVEGWQQRARAGAHGGVVEELLTLHYDPVYEKSMARNFKHYAQAEVVALDNGDPSTLQAVAARWAAAPLHRPLETPHVPA</sequence>
<dbReference type="Proteomes" id="UP000285575">
    <property type="component" value="Unassembled WGS sequence"/>
</dbReference>
<dbReference type="Pfam" id="PF00581">
    <property type="entry name" value="Rhodanese"/>
    <property type="match status" value="1"/>
</dbReference>
<organism evidence="3 4">
    <name type="scientific">Rubrivivax rivuli</name>
    <dbReference type="NCBI Taxonomy" id="1862385"/>
    <lineage>
        <taxon>Bacteria</taxon>
        <taxon>Pseudomonadati</taxon>
        <taxon>Pseudomonadota</taxon>
        <taxon>Betaproteobacteria</taxon>
        <taxon>Burkholderiales</taxon>
        <taxon>Sphaerotilaceae</taxon>
        <taxon>Rubrivivax</taxon>
    </lineage>
</organism>
<dbReference type="PANTHER" id="PTHR30401">
    <property type="entry name" value="TRNA 2-SELENOURIDINE SYNTHASE"/>
    <property type="match status" value="1"/>
</dbReference>
<dbReference type="SMART" id="SM00450">
    <property type="entry name" value="RHOD"/>
    <property type="match status" value="1"/>
</dbReference>
<dbReference type="RefSeq" id="WP_128227581.1">
    <property type="nucleotide sequence ID" value="NZ_SACR01000002.1"/>
</dbReference>
<dbReference type="SUPFAM" id="SSF52821">
    <property type="entry name" value="Rhodanese/Cell cycle control phosphatase"/>
    <property type="match status" value="1"/>
</dbReference>
<dbReference type="InterPro" id="IPR036873">
    <property type="entry name" value="Rhodanese-like_dom_sf"/>
</dbReference>
<dbReference type="InterPro" id="IPR001763">
    <property type="entry name" value="Rhodanese-like_dom"/>
</dbReference>
<dbReference type="GO" id="GO:0002098">
    <property type="term" value="P:tRNA wobble uridine modification"/>
    <property type="evidence" value="ECO:0007669"/>
    <property type="project" value="InterPro"/>
</dbReference>
<dbReference type="PANTHER" id="PTHR30401:SF0">
    <property type="entry name" value="TRNA 2-SELENOURIDINE SYNTHASE"/>
    <property type="match status" value="1"/>
</dbReference>
<dbReference type="GO" id="GO:0043828">
    <property type="term" value="F:tRNA 2-selenouridine synthase activity"/>
    <property type="evidence" value="ECO:0007669"/>
    <property type="project" value="InterPro"/>
</dbReference>
<proteinExistence type="predicted"/>
<dbReference type="InterPro" id="IPR017582">
    <property type="entry name" value="SelU"/>
</dbReference>
<name>A0A437RKC1_9BURK</name>
<dbReference type="PROSITE" id="PS50206">
    <property type="entry name" value="RHODANESE_3"/>
    <property type="match status" value="1"/>
</dbReference>
<evidence type="ECO:0000259" key="2">
    <source>
        <dbReference type="PROSITE" id="PS50206"/>
    </source>
</evidence>
<comment type="caution">
    <text evidence="3">The sequence shown here is derived from an EMBL/GenBank/DDBJ whole genome shotgun (WGS) entry which is preliminary data.</text>
</comment>
<gene>
    <name evidence="3" type="primary">mnmH</name>
    <name evidence="3" type="ORF">EOE66_04935</name>
</gene>
<evidence type="ECO:0000256" key="1">
    <source>
        <dbReference type="ARBA" id="ARBA00023266"/>
    </source>
</evidence>
<feature type="domain" description="Rhodanese" evidence="2">
    <location>
        <begin position="21"/>
        <end position="137"/>
    </location>
</feature>
<dbReference type="NCBIfam" id="TIGR03167">
    <property type="entry name" value="tRNA_sel_U_synt"/>
    <property type="match status" value="1"/>
</dbReference>
<keyword evidence="1" id="KW-0711">Selenium</keyword>
<dbReference type="Pfam" id="PF26341">
    <property type="entry name" value="AAA_SelU"/>
    <property type="match status" value="1"/>
</dbReference>
<dbReference type="Gene3D" id="3.40.250.10">
    <property type="entry name" value="Rhodanese-like domain"/>
    <property type="match status" value="1"/>
</dbReference>
<dbReference type="NCBIfam" id="NF008750">
    <property type="entry name" value="PRK11784.1-2"/>
    <property type="match status" value="1"/>
</dbReference>
<protein>
    <submittedName>
        <fullName evidence="3">tRNA 2-selenouridine(34) synthase MnmH</fullName>
    </submittedName>
</protein>
<evidence type="ECO:0000313" key="4">
    <source>
        <dbReference type="Proteomes" id="UP000285575"/>
    </source>
</evidence>
<accession>A0A437RKC1</accession>
<dbReference type="AlphaFoldDB" id="A0A437RKC1"/>
<dbReference type="EMBL" id="SACR01000002">
    <property type="protein sequence ID" value="RVU47112.1"/>
    <property type="molecule type" value="Genomic_DNA"/>
</dbReference>
<reference evidence="3 4" key="1">
    <citation type="submission" date="2019-01" db="EMBL/GenBank/DDBJ databases">
        <authorList>
            <person name="Chen W.-M."/>
        </authorList>
    </citation>
    <scope>NUCLEOTIDE SEQUENCE [LARGE SCALE GENOMIC DNA]</scope>
    <source>
        <strain evidence="3 4">KYPY4</strain>
    </source>
</reference>
<keyword evidence="4" id="KW-1185">Reference proteome</keyword>
<dbReference type="OrthoDB" id="9808735at2"/>